<dbReference type="CDD" id="cd03449">
    <property type="entry name" value="R_hydratase"/>
    <property type="match status" value="1"/>
</dbReference>
<organism evidence="3">
    <name type="scientific">freshwater sediment metagenome</name>
    <dbReference type="NCBI Taxonomy" id="556182"/>
    <lineage>
        <taxon>unclassified sequences</taxon>
        <taxon>metagenomes</taxon>
        <taxon>ecological metagenomes</taxon>
    </lineage>
</organism>
<protein>
    <submittedName>
        <fullName evidence="3">3-hydroxybutyryl-CoA dehydratase</fullName>
        <ecNumber evidence="3">4.2.1.55</ecNumber>
    </submittedName>
</protein>
<dbReference type="EMBL" id="OY288114">
    <property type="protein sequence ID" value="CAJ0887459.1"/>
    <property type="molecule type" value="Genomic_DNA"/>
</dbReference>
<dbReference type="PRINTS" id="PR01483">
    <property type="entry name" value="FASYNTHASE"/>
</dbReference>
<dbReference type="InterPro" id="IPR002539">
    <property type="entry name" value="MaoC-like_dom"/>
</dbReference>
<keyword evidence="1 3" id="KW-0456">Lyase</keyword>
<evidence type="ECO:0000256" key="1">
    <source>
        <dbReference type="ARBA" id="ARBA00023239"/>
    </source>
</evidence>
<gene>
    <name evidence="3" type="primary">croR</name>
    <name evidence="3" type="ORF">AMST5_03795</name>
</gene>
<evidence type="ECO:0000313" key="3">
    <source>
        <dbReference type="EMBL" id="CAJ0887459.1"/>
    </source>
</evidence>
<sequence>MAPETVPTRNVPVTPMSTPFKIYYFEDLSVGMRETLMKAVMDDDVIAFADLSGDRNPIHLSDHFASKTRFGERIVHGLYTASLISTVIGMYLPGPGAVYLSQTLNFRAPVKIGDVITVVVEVVELVEKGRRARLKCECIVDGKVVLDGEATVMVPSREQAARVTGPVEKPATA</sequence>
<evidence type="ECO:0000259" key="2">
    <source>
        <dbReference type="Pfam" id="PF01575"/>
    </source>
</evidence>
<dbReference type="GO" id="GO:0019171">
    <property type="term" value="F:(3R)-hydroxyacyl-[acyl-carrier-protein] dehydratase activity"/>
    <property type="evidence" value="ECO:0007669"/>
    <property type="project" value="TreeGrafter"/>
</dbReference>
<dbReference type="InterPro" id="IPR003965">
    <property type="entry name" value="Fatty_acid_synthase"/>
</dbReference>
<dbReference type="Pfam" id="PF01575">
    <property type="entry name" value="MaoC_dehydratas"/>
    <property type="match status" value="1"/>
</dbReference>
<dbReference type="GO" id="GO:0005835">
    <property type="term" value="C:fatty acid synthase complex"/>
    <property type="evidence" value="ECO:0007669"/>
    <property type="project" value="InterPro"/>
</dbReference>
<name>A0AA48M4I4_9ZZZZ</name>
<dbReference type="PANTHER" id="PTHR43437:SF3">
    <property type="entry name" value="HYDROXYACYL-THIOESTER DEHYDRATASE TYPE 2, MITOCHONDRIAL"/>
    <property type="match status" value="1"/>
</dbReference>
<dbReference type="SUPFAM" id="SSF54637">
    <property type="entry name" value="Thioesterase/thiol ester dehydrase-isomerase"/>
    <property type="match status" value="1"/>
</dbReference>
<dbReference type="FunFam" id="3.10.129.10:FF:000042">
    <property type="entry name" value="MaoC domain protein dehydratase"/>
    <property type="match status" value="1"/>
</dbReference>
<dbReference type="GO" id="GO:0004312">
    <property type="term" value="F:fatty acid synthase activity"/>
    <property type="evidence" value="ECO:0007669"/>
    <property type="project" value="InterPro"/>
</dbReference>
<feature type="domain" description="MaoC-like" evidence="2">
    <location>
        <begin position="39"/>
        <end position="130"/>
    </location>
</feature>
<dbReference type="EC" id="4.2.1.55" evidence="3"/>
<reference evidence="3" key="1">
    <citation type="submission" date="2023-07" db="EMBL/GenBank/DDBJ databases">
        <authorList>
            <person name="Pelsma A.J. K."/>
        </authorList>
    </citation>
    <scope>NUCLEOTIDE SEQUENCE</scope>
</reference>
<dbReference type="AlphaFoldDB" id="A0AA48M4I4"/>
<dbReference type="GO" id="GO:0006633">
    <property type="term" value="P:fatty acid biosynthetic process"/>
    <property type="evidence" value="ECO:0007669"/>
    <property type="project" value="InterPro"/>
</dbReference>
<dbReference type="PANTHER" id="PTHR43437">
    <property type="entry name" value="HYDROXYACYL-THIOESTER DEHYDRATASE TYPE 2, MITOCHONDRIAL-RELATED"/>
    <property type="match status" value="1"/>
</dbReference>
<dbReference type="InterPro" id="IPR050965">
    <property type="entry name" value="UPF0336/Enoyl-CoA_hydratase"/>
</dbReference>
<proteinExistence type="predicted"/>
<dbReference type="InterPro" id="IPR029069">
    <property type="entry name" value="HotDog_dom_sf"/>
</dbReference>
<dbReference type="Gene3D" id="3.10.129.10">
    <property type="entry name" value="Hotdog Thioesterase"/>
    <property type="match status" value="1"/>
</dbReference>
<accession>A0AA48M4I4</accession>